<reference evidence="2" key="2">
    <citation type="submission" date="2020-09" db="EMBL/GenBank/DDBJ databases">
        <authorList>
            <person name="Sun Q."/>
            <person name="Zhou Y."/>
        </authorList>
    </citation>
    <scope>NUCLEOTIDE SEQUENCE</scope>
    <source>
        <strain evidence="2">CGMCC 1.15085</strain>
    </source>
</reference>
<feature type="transmembrane region" description="Helical" evidence="1">
    <location>
        <begin position="173"/>
        <end position="195"/>
    </location>
</feature>
<dbReference type="EMBL" id="BMHI01000005">
    <property type="protein sequence ID" value="GGB37894.1"/>
    <property type="molecule type" value="Genomic_DNA"/>
</dbReference>
<dbReference type="AlphaFoldDB" id="A0A916TB81"/>
<evidence type="ECO:0008006" key="4">
    <source>
        <dbReference type="Google" id="ProtNLM"/>
    </source>
</evidence>
<keyword evidence="3" id="KW-1185">Reference proteome</keyword>
<evidence type="ECO:0000313" key="2">
    <source>
        <dbReference type="EMBL" id="GGB37894.1"/>
    </source>
</evidence>
<feature type="transmembrane region" description="Helical" evidence="1">
    <location>
        <begin position="25"/>
        <end position="47"/>
    </location>
</feature>
<reference evidence="2" key="1">
    <citation type="journal article" date="2014" name="Int. J. Syst. Evol. Microbiol.">
        <title>Complete genome sequence of Corynebacterium casei LMG S-19264T (=DSM 44701T), isolated from a smear-ripened cheese.</title>
        <authorList>
            <consortium name="US DOE Joint Genome Institute (JGI-PGF)"/>
            <person name="Walter F."/>
            <person name="Albersmeier A."/>
            <person name="Kalinowski J."/>
            <person name="Ruckert C."/>
        </authorList>
    </citation>
    <scope>NUCLEOTIDE SEQUENCE</scope>
    <source>
        <strain evidence="2">CGMCC 1.15085</strain>
    </source>
</reference>
<dbReference type="RefSeq" id="WP_229749774.1">
    <property type="nucleotide sequence ID" value="NZ_BMHI01000005.1"/>
</dbReference>
<feature type="transmembrane region" description="Helical" evidence="1">
    <location>
        <begin position="93"/>
        <end position="113"/>
    </location>
</feature>
<feature type="transmembrane region" description="Helical" evidence="1">
    <location>
        <begin position="133"/>
        <end position="161"/>
    </location>
</feature>
<evidence type="ECO:0000313" key="3">
    <source>
        <dbReference type="Proteomes" id="UP000636793"/>
    </source>
</evidence>
<protein>
    <recommendedName>
        <fullName evidence="4">DUF4386 family protein</fullName>
    </recommendedName>
</protein>
<proteinExistence type="predicted"/>
<name>A0A916TB81_9MICO</name>
<feature type="transmembrane region" description="Helical" evidence="1">
    <location>
        <begin position="207"/>
        <end position="229"/>
    </location>
</feature>
<keyword evidence="1" id="KW-1133">Transmembrane helix</keyword>
<feature type="transmembrane region" description="Helical" evidence="1">
    <location>
        <begin position="59"/>
        <end position="81"/>
    </location>
</feature>
<gene>
    <name evidence="2" type="ORF">GCM10011492_30730</name>
</gene>
<evidence type="ECO:0000256" key="1">
    <source>
        <dbReference type="SAM" id="Phobius"/>
    </source>
</evidence>
<comment type="caution">
    <text evidence="2">The sequence shown here is derived from an EMBL/GenBank/DDBJ whole genome shotgun (WGS) entry which is preliminary data.</text>
</comment>
<keyword evidence="1" id="KW-0812">Transmembrane</keyword>
<accession>A0A916TB81</accession>
<keyword evidence="1" id="KW-0472">Membrane</keyword>
<organism evidence="2 3">
    <name type="scientific">Flexivirga endophytica</name>
    <dbReference type="NCBI Taxonomy" id="1849103"/>
    <lineage>
        <taxon>Bacteria</taxon>
        <taxon>Bacillati</taxon>
        <taxon>Actinomycetota</taxon>
        <taxon>Actinomycetes</taxon>
        <taxon>Micrococcales</taxon>
        <taxon>Dermacoccaceae</taxon>
        <taxon>Flexivirga</taxon>
    </lineage>
</organism>
<sequence length="240" mass="24795">MKTSAVIDDPTTTSRTHIDRGDARVAGWAALGAGVTTVALIALYFVYSGPPPASNVLTRSLLTLIMLALLSVFGVAFGRLLPVDGHGRRSLPGQLALVSLFTYVAVILFATSLEAGTPLWQPHASLDPTTDGPLAAAMALAHGPIAHLWIAMFLAGFASAAGASGLSRLVPRWAVRGCVSVAVINVLAIPSMYFGMDATDFYAVNGWGADALVGLITMVWVGLVGLGILRSGPARSLTAG</sequence>
<dbReference type="Proteomes" id="UP000636793">
    <property type="component" value="Unassembled WGS sequence"/>
</dbReference>